<dbReference type="InterPro" id="IPR006447">
    <property type="entry name" value="Myb_dom_plants"/>
</dbReference>
<evidence type="ECO:0000256" key="8">
    <source>
        <dbReference type="ARBA" id="ARBA00023163"/>
    </source>
</evidence>
<dbReference type="SMART" id="SM00717">
    <property type="entry name" value="SANT"/>
    <property type="match status" value="1"/>
</dbReference>
<feature type="domain" description="SANT" evidence="12">
    <location>
        <begin position="222"/>
        <end position="269"/>
    </location>
</feature>
<keyword evidence="5" id="KW-0805">Transcription regulation</keyword>
<dbReference type="PROSITE" id="PS51293">
    <property type="entry name" value="SANT"/>
    <property type="match status" value="1"/>
</dbReference>
<dbReference type="EMBL" id="BRXZ01004427">
    <property type="protein sequence ID" value="GMH48663.1"/>
    <property type="molecule type" value="Genomic_DNA"/>
</dbReference>
<evidence type="ECO:0000259" key="11">
    <source>
        <dbReference type="PROSITE" id="PS50090"/>
    </source>
</evidence>
<feature type="domain" description="Myb-like" evidence="11">
    <location>
        <begin position="221"/>
        <end position="265"/>
    </location>
</feature>
<evidence type="ECO:0000256" key="6">
    <source>
        <dbReference type="ARBA" id="ARBA00023049"/>
    </source>
</evidence>
<dbReference type="SUPFAM" id="SSF46689">
    <property type="entry name" value="Homeodomain-like"/>
    <property type="match status" value="1"/>
</dbReference>
<feature type="region of interest" description="Disordered" evidence="10">
    <location>
        <begin position="75"/>
        <end position="103"/>
    </location>
</feature>
<evidence type="ECO:0000256" key="4">
    <source>
        <dbReference type="ARBA" id="ARBA00022833"/>
    </source>
</evidence>
<evidence type="ECO:0000256" key="10">
    <source>
        <dbReference type="SAM" id="MobiDB-lite"/>
    </source>
</evidence>
<dbReference type="GO" id="GO:0008237">
    <property type="term" value="F:metallopeptidase activity"/>
    <property type="evidence" value="ECO:0007669"/>
    <property type="project" value="UniProtKB-KW"/>
</dbReference>
<feature type="domain" description="HTH myb-type" evidence="13">
    <location>
        <begin position="221"/>
        <end position="269"/>
    </location>
</feature>
<feature type="compositionally biased region" description="Basic and acidic residues" evidence="10">
    <location>
        <begin position="312"/>
        <end position="325"/>
    </location>
</feature>
<evidence type="ECO:0000256" key="3">
    <source>
        <dbReference type="ARBA" id="ARBA00022801"/>
    </source>
</evidence>
<accession>A0A9W7DMM7</accession>
<keyword evidence="4" id="KW-0862">Zinc</keyword>
<reference evidence="14" key="1">
    <citation type="submission" date="2022-07" db="EMBL/GenBank/DDBJ databases">
        <title>Genome analysis of Parmales, a sister group of diatoms, reveals the evolutionary specialization of diatoms from phago-mixotrophs to photoautotrophs.</title>
        <authorList>
            <person name="Ban H."/>
            <person name="Sato S."/>
            <person name="Yoshikawa S."/>
            <person name="Kazumasa Y."/>
            <person name="Nakamura Y."/>
            <person name="Ichinomiya M."/>
            <person name="Saitoh K."/>
            <person name="Sato N."/>
            <person name="Blanc-Mathieu R."/>
            <person name="Endo H."/>
            <person name="Kuwata A."/>
            <person name="Ogata H."/>
        </authorList>
    </citation>
    <scope>NUCLEOTIDE SEQUENCE</scope>
</reference>
<feature type="compositionally biased region" description="Low complexity" evidence="10">
    <location>
        <begin position="79"/>
        <end position="98"/>
    </location>
</feature>
<dbReference type="FunFam" id="1.10.10.60:FF:000151">
    <property type="entry name" value="histone H2A deubiquitinase MYSM1 isoform X2"/>
    <property type="match status" value="1"/>
</dbReference>
<comment type="caution">
    <text evidence="14">The sequence shown here is derived from an EMBL/GenBank/DDBJ whole genome shotgun (WGS) entry which is preliminary data.</text>
</comment>
<keyword evidence="8" id="KW-0804">Transcription</keyword>
<evidence type="ECO:0000256" key="1">
    <source>
        <dbReference type="ARBA" id="ARBA00022670"/>
    </source>
</evidence>
<organism evidence="14 15">
    <name type="scientific">Triparma retinervis</name>
    <dbReference type="NCBI Taxonomy" id="2557542"/>
    <lineage>
        <taxon>Eukaryota</taxon>
        <taxon>Sar</taxon>
        <taxon>Stramenopiles</taxon>
        <taxon>Ochrophyta</taxon>
        <taxon>Bolidophyceae</taxon>
        <taxon>Parmales</taxon>
        <taxon>Triparmaceae</taxon>
        <taxon>Triparma</taxon>
    </lineage>
</organism>
<evidence type="ECO:0000259" key="13">
    <source>
        <dbReference type="PROSITE" id="PS51294"/>
    </source>
</evidence>
<feature type="region of interest" description="Disordered" evidence="10">
    <location>
        <begin position="1"/>
        <end position="48"/>
    </location>
</feature>
<keyword evidence="1" id="KW-0645">Protease</keyword>
<dbReference type="PANTHER" id="PTHR12802">
    <property type="entry name" value="SWI/SNF COMPLEX-RELATED"/>
    <property type="match status" value="1"/>
</dbReference>
<sequence>MTELHEGAIFTMEELTLPKDTSDQNDTTWQGLDALNSGTGTSSSSAEPLSMTLGHQLTQLLDKNGELLPVRLHHSGSFSSTDSELSLTGTETSSASSTPPVELNNPFLDGYGYDDEFEGDFVGKPNMFAMATDYVVVEHLKDVAGQLDASYPLSYPGYQERGRGARDDEEGREGDTMRIEGHRKLGQGPDAARGAKVKKSKANKPAAHVVVMTNPDGSNIGRWTDNEHTMFLSGLKKFGKRWKLISEYIRTRSVVQIRSHAQKFFKRQLKEDLPVEIGTGMDEDTLKALDAAEDKLLAAEKEEAQTSRAARAAKEARAKADKAKGEEEEEGGAEEAKRRSR</sequence>
<keyword evidence="3" id="KW-0378">Hydrolase</keyword>
<protein>
    <submittedName>
        <fullName evidence="14">Uncharacterized protein</fullName>
    </submittedName>
</protein>
<evidence type="ECO:0000256" key="7">
    <source>
        <dbReference type="ARBA" id="ARBA00023125"/>
    </source>
</evidence>
<gene>
    <name evidence="14" type="ORF">TrRE_jg3640</name>
</gene>
<dbReference type="InterPro" id="IPR017930">
    <property type="entry name" value="Myb_dom"/>
</dbReference>
<evidence type="ECO:0000313" key="14">
    <source>
        <dbReference type="EMBL" id="GMH48663.1"/>
    </source>
</evidence>
<evidence type="ECO:0000313" key="15">
    <source>
        <dbReference type="Proteomes" id="UP001165082"/>
    </source>
</evidence>
<dbReference type="Proteomes" id="UP001165082">
    <property type="component" value="Unassembled WGS sequence"/>
</dbReference>
<dbReference type="InterPro" id="IPR001005">
    <property type="entry name" value="SANT/Myb"/>
</dbReference>
<dbReference type="Gene3D" id="1.10.10.60">
    <property type="entry name" value="Homeodomain-like"/>
    <property type="match status" value="1"/>
</dbReference>
<feature type="compositionally biased region" description="Polar residues" evidence="10">
    <location>
        <begin position="24"/>
        <end position="48"/>
    </location>
</feature>
<evidence type="ECO:0000256" key="9">
    <source>
        <dbReference type="ARBA" id="ARBA00023242"/>
    </source>
</evidence>
<keyword evidence="6" id="KW-0482">Metalloprotease</keyword>
<dbReference type="InterPro" id="IPR017884">
    <property type="entry name" value="SANT_dom"/>
</dbReference>
<dbReference type="PROSITE" id="PS50090">
    <property type="entry name" value="MYB_LIKE"/>
    <property type="match status" value="1"/>
</dbReference>
<dbReference type="AlphaFoldDB" id="A0A9W7DMM7"/>
<dbReference type="Pfam" id="PF00249">
    <property type="entry name" value="Myb_DNA-binding"/>
    <property type="match status" value="1"/>
</dbReference>
<dbReference type="GO" id="GO:0003677">
    <property type="term" value="F:DNA binding"/>
    <property type="evidence" value="ECO:0007669"/>
    <property type="project" value="UniProtKB-KW"/>
</dbReference>
<dbReference type="CDD" id="cd00167">
    <property type="entry name" value="SANT"/>
    <property type="match status" value="1"/>
</dbReference>
<keyword evidence="9" id="KW-0539">Nucleus</keyword>
<feature type="region of interest" description="Disordered" evidence="10">
    <location>
        <begin position="300"/>
        <end position="341"/>
    </location>
</feature>
<keyword evidence="7" id="KW-0238">DNA-binding</keyword>
<name>A0A9W7DMM7_9STRA</name>
<keyword evidence="2" id="KW-0479">Metal-binding</keyword>
<dbReference type="GO" id="GO:0046872">
    <property type="term" value="F:metal ion binding"/>
    <property type="evidence" value="ECO:0007669"/>
    <property type="project" value="UniProtKB-KW"/>
</dbReference>
<dbReference type="PROSITE" id="PS51294">
    <property type="entry name" value="HTH_MYB"/>
    <property type="match status" value="1"/>
</dbReference>
<dbReference type="OrthoDB" id="118550at2759"/>
<proteinExistence type="predicted"/>
<evidence type="ECO:0000256" key="5">
    <source>
        <dbReference type="ARBA" id="ARBA00023015"/>
    </source>
</evidence>
<dbReference type="GO" id="GO:0006508">
    <property type="term" value="P:proteolysis"/>
    <property type="evidence" value="ECO:0007669"/>
    <property type="project" value="UniProtKB-KW"/>
</dbReference>
<dbReference type="NCBIfam" id="TIGR01557">
    <property type="entry name" value="myb_SHAQKYF"/>
    <property type="match status" value="1"/>
</dbReference>
<evidence type="ECO:0000259" key="12">
    <source>
        <dbReference type="PROSITE" id="PS51293"/>
    </source>
</evidence>
<evidence type="ECO:0000256" key="2">
    <source>
        <dbReference type="ARBA" id="ARBA00022723"/>
    </source>
</evidence>
<keyword evidence="15" id="KW-1185">Reference proteome</keyword>
<dbReference type="InterPro" id="IPR009057">
    <property type="entry name" value="Homeodomain-like_sf"/>
</dbReference>